<organism evidence="2 3">
    <name type="scientific">Neolentinus lepideus HHB14362 ss-1</name>
    <dbReference type="NCBI Taxonomy" id="1314782"/>
    <lineage>
        <taxon>Eukaryota</taxon>
        <taxon>Fungi</taxon>
        <taxon>Dikarya</taxon>
        <taxon>Basidiomycota</taxon>
        <taxon>Agaricomycotina</taxon>
        <taxon>Agaricomycetes</taxon>
        <taxon>Gloeophyllales</taxon>
        <taxon>Gloeophyllaceae</taxon>
        <taxon>Neolentinus</taxon>
    </lineage>
</organism>
<keyword evidence="3" id="KW-1185">Reference proteome</keyword>
<evidence type="ECO:0000313" key="2">
    <source>
        <dbReference type="EMBL" id="KZT23617.1"/>
    </source>
</evidence>
<gene>
    <name evidence="2" type="ORF">NEOLEDRAFT_1149143</name>
</gene>
<feature type="region of interest" description="Disordered" evidence="1">
    <location>
        <begin position="624"/>
        <end position="655"/>
    </location>
</feature>
<sequence>MQQDVKYVYDVEGLQKRAEMQANANGIMIQTGFRGANQMPKLGVEIETTLSTAWKRQGFRASGMDEKPTGNACKVRTNLIVICHSDRKHTQSGQAGGQGPFQLDRKETMAALEDFPAIPKYFESALHERYLLYRQENGCSHPLWPWGDAIIVLTSVAQEDVDKKIKMYKTRSLPSTARTVEEIENIGFLQLKPGNAVFIRIVEGERDRGLDGNPEADDLQGWVTDEGVLQQSGILGGGGVMERMDALSQEMLGPVEQRSESPPSAANKYTGGIALERELHRLNSRPSNRQGARCYSLGYTVERPRGVVHPAKNMQQDVMEPGGESIRSRLLNVTTEYGGLAMRLAPQDRINLLEQYGLQRKVPPMGHRNNRLFWTGLQANVSRPVLSGNSDELKQDLGRAGDAHPDNHDQIGSFTQILVLSKTPAEYTPAYFFLIEFGLFTVMEYGTTIAFSGLRLHSRIPSIAPSSVQQIPSDIYSIVAVLYQTSMLANIQDCRVPLCTHPTAGTLTLPPEAWKASLQGRRQESTMFQDGHTLGGERHPEYMLTLLSGLINYATSFDPEYNIHFDPTEFANITNITRRRTGETIHIDASCVNAPETAATVTNWNALIRQQRLLLGGPNSIDGVLPSRAPMDESKPSEAAEVPKTSLNLRSSKETKGKDKRKLLLHVFIKDRISADGKLIMAVNDTEAQASSYTEGASSSRMTLRDRSRNSSRGRNTGEEYQSDADNDGEPEITGKQPGAIHIAGNAPILRLLNKTTLEEELRKVKGELSSNARSRSTYVLPNAGHVASLSATLIAFSHQDPRGVPGVQVATQMPNIWANLVKTEKRLQAISITDRILKHALIVGTWKAWVFLEVDCREDCQSALHKRQRNWLTDLSRKIYDHQTHRMLHTLELNSKVLLRGFDRELTAKIKPTTTIRLGSDAEDHTINLVLDTLGEWMGYPRKGGKASLWKQQGAMLDVLVSLTGNSHLFFLEETWVAFKNPKSAIFLRKPVRKIPESTWTLLEDKLREKLDKEGKAVVMDHIEELGRLFSPYIGQLEMMHQGARNKEA</sequence>
<feature type="compositionally biased region" description="Acidic residues" evidence="1">
    <location>
        <begin position="721"/>
        <end position="731"/>
    </location>
</feature>
<dbReference type="InParanoid" id="A0A165RCK3"/>
<dbReference type="EMBL" id="KV425583">
    <property type="protein sequence ID" value="KZT23617.1"/>
    <property type="molecule type" value="Genomic_DNA"/>
</dbReference>
<accession>A0A165RCK3</accession>
<dbReference type="Proteomes" id="UP000076761">
    <property type="component" value="Unassembled WGS sequence"/>
</dbReference>
<protein>
    <submittedName>
        <fullName evidence="2">Uncharacterized protein</fullName>
    </submittedName>
</protein>
<name>A0A165RCK3_9AGAM</name>
<feature type="region of interest" description="Disordered" evidence="1">
    <location>
        <begin position="688"/>
        <end position="740"/>
    </location>
</feature>
<dbReference type="AlphaFoldDB" id="A0A165RCK3"/>
<evidence type="ECO:0000256" key="1">
    <source>
        <dbReference type="SAM" id="MobiDB-lite"/>
    </source>
</evidence>
<proteinExistence type="predicted"/>
<evidence type="ECO:0000313" key="3">
    <source>
        <dbReference type="Proteomes" id="UP000076761"/>
    </source>
</evidence>
<feature type="compositionally biased region" description="Polar residues" evidence="1">
    <location>
        <begin position="688"/>
        <end position="702"/>
    </location>
</feature>
<reference evidence="2 3" key="1">
    <citation type="journal article" date="2016" name="Mol. Biol. Evol.">
        <title>Comparative Genomics of Early-Diverging Mushroom-Forming Fungi Provides Insights into the Origins of Lignocellulose Decay Capabilities.</title>
        <authorList>
            <person name="Nagy L.G."/>
            <person name="Riley R."/>
            <person name="Tritt A."/>
            <person name="Adam C."/>
            <person name="Daum C."/>
            <person name="Floudas D."/>
            <person name="Sun H."/>
            <person name="Yadav J.S."/>
            <person name="Pangilinan J."/>
            <person name="Larsson K.H."/>
            <person name="Matsuura K."/>
            <person name="Barry K."/>
            <person name="Labutti K."/>
            <person name="Kuo R."/>
            <person name="Ohm R.A."/>
            <person name="Bhattacharya S.S."/>
            <person name="Shirouzu T."/>
            <person name="Yoshinaga Y."/>
            <person name="Martin F.M."/>
            <person name="Grigoriev I.V."/>
            <person name="Hibbett D.S."/>
        </authorList>
    </citation>
    <scope>NUCLEOTIDE SEQUENCE [LARGE SCALE GENOMIC DNA]</scope>
    <source>
        <strain evidence="2 3">HHB14362 ss-1</strain>
    </source>
</reference>
<dbReference type="OrthoDB" id="3061143at2759"/>